<evidence type="ECO:0000256" key="1">
    <source>
        <dbReference type="SAM" id="MobiDB-lite"/>
    </source>
</evidence>
<keyword evidence="3" id="KW-1185">Reference proteome</keyword>
<reference evidence="2" key="1">
    <citation type="submission" date="2023-04" db="EMBL/GenBank/DDBJ databases">
        <authorList>
            <person name="Vijverberg K."/>
            <person name="Xiong W."/>
            <person name="Schranz E."/>
        </authorList>
    </citation>
    <scope>NUCLEOTIDE SEQUENCE</scope>
</reference>
<sequence length="124" mass="14782">MYHQLKYHDSGKQKEFLPQMEQWNMKDKKNHEQNLDPQEAQWMNYQIPQIPQQHVVMSGHYQVPQPLPLDVIDTVYLETLRKSLPDLSRKEPESKVEIKDQNSKKTTLEEKELVKNGVVKEKEK</sequence>
<dbReference type="Proteomes" id="UP001177003">
    <property type="component" value="Chromosome 8"/>
</dbReference>
<name>A0AA35ZVZ6_LACSI</name>
<dbReference type="AlphaFoldDB" id="A0AA35ZVZ6"/>
<evidence type="ECO:0000313" key="3">
    <source>
        <dbReference type="Proteomes" id="UP001177003"/>
    </source>
</evidence>
<protein>
    <submittedName>
        <fullName evidence="2">Uncharacterized protein</fullName>
    </submittedName>
</protein>
<accession>A0AA35ZVZ6</accession>
<organism evidence="2 3">
    <name type="scientific">Lactuca saligna</name>
    <name type="common">Willowleaf lettuce</name>
    <dbReference type="NCBI Taxonomy" id="75948"/>
    <lineage>
        <taxon>Eukaryota</taxon>
        <taxon>Viridiplantae</taxon>
        <taxon>Streptophyta</taxon>
        <taxon>Embryophyta</taxon>
        <taxon>Tracheophyta</taxon>
        <taxon>Spermatophyta</taxon>
        <taxon>Magnoliopsida</taxon>
        <taxon>eudicotyledons</taxon>
        <taxon>Gunneridae</taxon>
        <taxon>Pentapetalae</taxon>
        <taxon>asterids</taxon>
        <taxon>campanulids</taxon>
        <taxon>Asterales</taxon>
        <taxon>Asteraceae</taxon>
        <taxon>Cichorioideae</taxon>
        <taxon>Cichorieae</taxon>
        <taxon>Lactucinae</taxon>
        <taxon>Lactuca</taxon>
    </lineage>
</organism>
<evidence type="ECO:0000313" key="2">
    <source>
        <dbReference type="EMBL" id="CAI9298702.1"/>
    </source>
</evidence>
<proteinExistence type="predicted"/>
<dbReference type="EMBL" id="OX465084">
    <property type="protein sequence ID" value="CAI9298702.1"/>
    <property type="molecule type" value="Genomic_DNA"/>
</dbReference>
<gene>
    <name evidence="2" type="ORF">LSALG_LOCUS37449</name>
</gene>
<feature type="region of interest" description="Disordered" evidence="1">
    <location>
        <begin position="86"/>
        <end position="110"/>
    </location>
</feature>